<keyword evidence="2" id="KW-0808">Transferase</keyword>
<organism evidence="2 3">
    <name type="scientific">Candidatus Amesbacteria bacterium GW2011_GWA2_47_11</name>
    <dbReference type="NCBI Taxonomy" id="1618357"/>
    <lineage>
        <taxon>Bacteria</taxon>
        <taxon>Candidatus Amesiibacteriota</taxon>
    </lineage>
</organism>
<dbReference type="Pfam" id="PF00534">
    <property type="entry name" value="Glycos_transf_1"/>
    <property type="match status" value="1"/>
</dbReference>
<dbReference type="Gene3D" id="3.40.50.2000">
    <property type="entry name" value="Glycogen Phosphorylase B"/>
    <property type="match status" value="2"/>
</dbReference>
<comment type="caution">
    <text evidence="2">The sequence shown here is derived from an EMBL/GenBank/DDBJ whole genome shotgun (WGS) entry which is preliminary data.</text>
</comment>
<dbReference type="PANTHER" id="PTHR12526:SF635">
    <property type="entry name" value="GLYCOSYL TRANSFERASE GROUP 1"/>
    <property type="match status" value="1"/>
</dbReference>
<sequence length="379" mass="43290">MDTRPRKVKLLLVITYYYPHWTGLTQYAKALAESLDKKMFSVSVLAYKHELDLREEEEISDVRVIRIPAWFRLSRTMVSPLWFAVLWRQMAGCDKVVAFTPQAEVAAVAVMAWVWRKPFWLIHNGDLVLPKGVGNRILEKIFYMTTSLAISLSRGVIVNTKDYATHSALLKKFPKKWIELRPPFPPLEPKSKIEKQINSKLKGFKHRIGFSGRWVEEKGFDILLKAVPLVTCKIPNTGFVFAGETNITYENFYKSQENIIKRLEPNLVMLGKLEHEDMGAFYKACDVLVVSSRSDFFPFVQAEAMLAGVPVVVTDIPGARQPVIQTGMGVVVAKESPTALAEGILEVLRNKKRFTVQKEKVKKYFDYPSTIQKYESLLI</sequence>
<feature type="domain" description="Glycosyl transferase family 1" evidence="1">
    <location>
        <begin position="201"/>
        <end position="360"/>
    </location>
</feature>
<evidence type="ECO:0000259" key="1">
    <source>
        <dbReference type="Pfam" id="PF00534"/>
    </source>
</evidence>
<dbReference type="GO" id="GO:0016757">
    <property type="term" value="F:glycosyltransferase activity"/>
    <property type="evidence" value="ECO:0007669"/>
    <property type="project" value="InterPro"/>
</dbReference>
<dbReference type="CDD" id="cd03801">
    <property type="entry name" value="GT4_PimA-like"/>
    <property type="match status" value="1"/>
</dbReference>
<dbReference type="EMBL" id="LCNM01000002">
    <property type="protein sequence ID" value="KKU56876.1"/>
    <property type="molecule type" value="Genomic_DNA"/>
</dbReference>
<evidence type="ECO:0000313" key="3">
    <source>
        <dbReference type="Proteomes" id="UP000034607"/>
    </source>
</evidence>
<accession>A0A0G1RI88</accession>
<name>A0A0G1RI88_9BACT</name>
<gene>
    <name evidence="2" type="ORF">UX78_C0002G0056</name>
</gene>
<reference evidence="2 3" key="1">
    <citation type="journal article" date="2015" name="Nature">
        <title>rRNA introns, odd ribosomes, and small enigmatic genomes across a large radiation of phyla.</title>
        <authorList>
            <person name="Brown C.T."/>
            <person name="Hug L.A."/>
            <person name="Thomas B.C."/>
            <person name="Sharon I."/>
            <person name="Castelle C.J."/>
            <person name="Singh A."/>
            <person name="Wilkins M.J."/>
            <person name="Williams K.H."/>
            <person name="Banfield J.F."/>
        </authorList>
    </citation>
    <scope>NUCLEOTIDE SEQUENCE [LARGE SCALE GENOMIC DNA]</scope>
</reference>
<dbReference type="InterPro" id="IPR001296">
    <property type="entry name" value="Glyco_trans_1"/>
</dbReference>
<protein>
    <submittedName>
        <fullName evidence="2">Glycosyl transferase family 1</fullName>
    </submittedName>
</protein>
<dbReference type="SUPFAM" id="SSF53756">
    <property type="entry name" value="UDP-Glycosyltransferase/glycogen phosphorylase"/>
    <property type="match status" value="1"/>
</dbReference>
<evidence type="ECO:0000313" key="2">
    <source>
        <dbReference type="EMBL" id="KKU56876.1"/>
    </source>
</evidence>
<dbReference type="AlphaFoldDB" id="A0A0G1RI88"/>
<dbReference type="Proteomes" id="UP000034607">
    <property type="component" value="Unassembled WGS sequence"/>
</dbReference>
<proteinExistence type="predicted"/>
<dbReference type="PANTHER" id="PTHR12526">
    <property type="entry name" value="GLYCOSYLTRANSFERASE"/>
    <property type="match status" value="1"/>
</dbReference>